<dbReference type="EC" id="2.4.1.266" evidence="6"/>
<feature type="domain" description="Glycosyltransferase 2-like" evidence="10">
    <location>
        <begin position="6"/>
        <end position="130"/>
    </location>
</feature>
<organism evidence="11 12">
    <name type="scientific">Anaeromonas frigoriresistens</name>
    <dbReference type="NCBI Taxonomy" id="2683708"/>
    <lineage>
        <taxon>Bacteria</taxon>
        <taxon>Bacillati</taxon>
        <taxon>Bacillota</taxon>
        <taxon>Tissierellia</taxon>
        <taxon>Tissierellales</taxon>
        <taxon>Thermohalobacteraceae</taxon>
        <taxon>Anaeromonas</taxon>
    </lineage>
</organism>
<evidence type="ECO:0000256" key="4">
    <source>
        <dbReference type="ARBA" id="ARBA00022679"/>
    </source>
</evidence>
<keyword evidence="12" id="KW-1185">Reference proteome</keyword>
<dbReference type="SUPFAM" id="SSF53448">
    <property type="entry name" value="Nucleotide-diphospho-sugar transferases"/>
    <property type="match status" value="1"/>
</dbReference>
<comment type="caution">
    <text evidence="11">The sequence shown here is derived from an EMBL/GenBank/DDBJ whole genome shotgun (WGS) entry which is preliminary data.</text>
</comment>
<sequence length="210" mass="23903">MYHITTIIPALNEEKTIKNIIETIKQVDLIEDIIVVSDGSQDKTAFIAKESNVEVLEFSINRGKGSAVRSGFEKSKGNIILFLDADLVGLTSKHVTDLILPIVFEDYEMSIGIFTKGRFKTDLAQKITPFLSGQRAIKRELIDKIPNIDISKYGLEIAITKFVQRNNIRVKEIPMKNLTHLMKEEKMGILNGLKERFKMYLDISKFIIKD</sequence>
<dbReference type="EMBL" id="WSFT01000053">
    <property type="protein sequence ID" value="MBS4539885.1"/>
    <property type="molecule type" value="Genomic_DNA"/>
</dbReference>
<evidence type="ECO:0000256" key="5">
    <source>
        <dbReference type="ARBA" id="ARBA00022842"/>
    </source>
</evidence>
<gene>
    <name evidence="11" type="ORF">GOQ27_15525</name>
</gene>
<evidence type="ECO:0000259" key="10">
    <source>
        <dbReference type="Pfam" id="PF00535"/>
    </source>
</evidence>
<dbReference type="Gene3D" id="3.90.550.10">
    <property type="entry name" value="Spore Coat Polysaccharide Biosynthesis Protein SpsA, Chain A"/>
    <property type="match status" value="1"/>
</dbReference>
<dbReference type="InterPro" id="IPR050256">
    <property type="entry name" value="Glycosyltransferase_2"/>
</dbReference>
<dbReference type="Pfam" id="PF00535">
    <property type="entry name" value="Glycos_transf_2"/>
    <property type="match status" value="1"/>
</dbReference>
<comment type="similarity">
    <text evidence="2">Belongs to the glycosyltransferase 2 family.</text>
</comment>
<comment type="catalytic activity">
    <reaction evidence="8">
        <text>(2R)-3-phosphoglycerate + UDP-alpha-D-glucose = (2R)-2-O-(alpha-D-glucopyranosyl)-3-phospho-glycerate + UDP + H(+)</text>
        <dbReference type="Rhea" id="RHEA:31319"/>
        <dbReference type="ChEBI" id="CHEBI:15378"/>
        <dbReference type="ChEBI" id="CHEBI:58223"/>
        <dbReference type="ChEBI" id="CHEBI:58272"/>
        <dbReference type="ChEBI" id="CHEBI:58885"/>
        <dbReference type="ChEBI" id="CHEBI:62600"/>
        <dbReference type="EC" id="2.4.1.266"/>
    </reaction>
    <physiologicalReaction direction="left-to-right" evidence="8">
        <dbReference type="Rhea" id="RHEA:31320"/>
    </physiologicalReaction>
</comment>
<evidence type="ECO:0000256" key="3">
    <source>
        <dbReference type="ARBA" id="ARBA00022676"/>
    </source>
</evidence>
<dbReference type="RefSeq" id="WP_203368071.1">
    <property type="nucleotide sequence ID" value="NZ_WSFT01000053.1"/>
</dbReference>
<proteinExistence type="inferred from homology"/>
<dbReference type="InterPro" id="IPR001173">
    <property type="entry name" value="Glyco_trans_2-like"/>
</dbReference>
<evidence type="ECO:0000256" key="9">
    <source>
        <dbReference type="ARBA" id="ARBA00048997"/>
    </source>
</evidence>
<name>A0A942ZAL3_9FIRM</name>
<evidence type="ECO:0000256" key="1">
    <source>
        <dbReference type="ARBA" id="ARBA00001946"/>
    </source>
</evidence>
<keyword evidence="5" id="KW-0460">Magnesium</keyword>
<dbReference type="InterPro" id="IPR029044">
    <property type="entry name" value="Nucleotide-diphossugar_trans"/>
</dbReference>
<evidence type="ECO:0000256" key="8">
    <source>
        <dbReference type="ARBA" id="ARBA00048689"/>
    </source>
</evidence>
<dbReference type="PANTHER" id="PTHR48090">
    <property type="entry name" value="UNDECAPRENYL-PHOSPHATE 4-DEOXY-4-FORMAMIDO-L-ARABINOSE TRANSFERASE-RELATED"/>
    <property type="match status" value="1"/>
</dbReference>
<dbReference type="AlphaFoldDB" id="A0A942ZAL3"/>
<evidence type="ECO:0000256" key="7">
    <source>
        <dbReference type="ARBA" id="ARBA00040894"/>
    </source>
</evidence>
<keyword evidence="3" id="KW-0328">Glycosyltransferase</keyword>
<reference evidence="11" key="1">
    <citation type="submission" date="2019-12" db="EMBL/GenBank/DDBJ databases">
        <title>Clostridiaceae gen. nov. sp. nov., isolated from sediment in Xinjiang, China.</title>
        <authorList>
            <person name="Zhang R."/>
        </authorList>
    </citation>
    <scope>NUCLEOTIDE SEQUENCE</scope>
    <source>
        <strain evidence="11">D2Q-11</strain>
    </source>
</reference>
<evidence type="ECO:0000313" key="11">
    <source>
        <dbReference type="EMBL" id="MBS4539885.1"/>
    </source>
</evidence>
<keyword evidence="4" id="KW-0808">Transferase</keyword>
<comment type="catalytic activity">
    <reaction evidence="9">
        <text>an NDP-alpha-D-glucose + (2R)-3-phosphoglycerate = (2R)-2-O-(alpha-D-glucopyranosyl)-3-phospho-glycerate + a ribonucleoside 5'-diphosphate + H(+)</text>
        <dbReference type="Rhea" id="RHEA:47244"/>
        <dbReference type="ChEBI" id="CHEBI:15378"/>
        <dbReference type="ChEBI" id="CHEBI:57930"/>
        <dbReference type="ChEBI" id="CHEBI:58272"/>
        <dbReference type="ChEBI" id="CHEBI:62600"/>
        <dbReference type="ChEBI" id="CHEBI:76533"/>
        <dbReference type="EC" id="2.4.1.266"/>
    </reaction>
    <physiologicalReaction direction="left-to-right" evidence="9">
        <dbReference type="Rhea" id="RHEA:47245"/>
    </physiologicalReaction>
</comment>
<accession>A0A942ZAL3</accession>
<dbReference type="Proteomes" id="UP000724672">
    <property type="component" value="Unassembled WGS sequence"/>
</dbReference>
<dbReference type="CDD" id="cd04179">
    <property type="entry name" value="DPM_DPG-synthase_like"/>
    <property type="match status" value="1"/>
</dbReference>
<evidence type="ECO:0000256" key="6">
    <source>
        <dbReference type="ARBA" id="ARBA00039022"/>
    </source>
</evidence>
<comment type="cofactor">
    <cofactor evidence="1">
        <name>Mg(2+)</name>
        <dbReference type="ChEBI" id="CHEBI:18420"/>
    </cofactor>
</comment>
<evidence type="ECO:0000313" key="12">
    <source>
        <dbReference type="Proteomes" id="UP000724672"/>
    </source>
</evidence>
<evidence type="ECO:0000256" key="2">
    <source>
        <dbReference type="ARBA" id="ARBA00006739"/>
    </source>
</evidence>
<dbReference type="GO" id="GO:0016757">
    <property type="term" value="F:glycosyltransferase activity"/>
    <property type="evidence" value="ECO:0007669"/>
    <property type="project" value="UniProtKB-KW"/>
</dbReference>
<dbReference type="PANTHER" id="PTHR48090:SF10">
    <property type="entry name" value="GLUCOSYL-3-PHOSPHOGLYCERATE SYNTHASE"/>
    <property type="match status" value="1"/>
</dbReference>
<protein>
    <recommendedName>
        <fullName evidence="7">Glucosyl-3-phosphoglycerate synthase</fullName>
        <ecNumber evidence="6">2.4.1.266</ecNumber>
    </recommendedName>
</protein>